<feature type="region of interest" description="Disordered" evidence="1">
    <location>
        <begin position="493"/>
        <end position="514"/>
    </location>
</feature>
<sequence length="540" mass="55277">MHRAVEICIVILALLVCTAAPAAAISVLSVTQDGGGQPVTVTLDMEGTVAFQYNGGTPIFAHGTTVKFIPPADGVVTFSATDPVTGEISAPQSITITAPTPTPSPGGGGGGGDTPSIVWKSVILPTGTFNVIADNSDETYPVSWQSALGVLKKAGISFKVSDKWDGGLFVIEVDGTPNKDLAGWMYQVNGISPGVTADNEPVSTGDEVIWYYSESMSQTPEQSPKSFYYKVETSSAPASGGSSAETGETETGSGVTADAVSYPLSLPPGSDLSLSEGRMYLTVNVPMATSAGDEITFDGNTMLITRDDVVLKLRFTDFTDKSGVISGEIADVTVETTPVTVTCANGATPEIGLVVSLMTVPMDADIDVVVTPLSGLSDVPAAMLSASNAALDTEGMAVDTAGWMMDVDKRGLENGVDVGDVTIRITADPTCITQAGGLSALRLVHILDDGTAEVLTLRSVGTTADGKMILEAGSAEGLSSFLFVSVTDAPVDPGTASPTSAPAEQTATPAPTESGTPLSVICAAAAGLLGVTSIYRNKKR</sequence>
<dbReference type="Proteomes" id="UP001163096">
    <property type="component" value="Chromosome"/>
</dbReference>
<evidence type="ECO:0000256" key="1">
    <source>
        <dbReference type="SAM" id="MobiDB-lite"/>
    </source>
</evidence>
<name>A0A9X9S6J7_METOG</name>
<dbReference type="RefSeq" id="WP_268187702.1">
    <property type="nucleotide sequence ID" value="NZ_CP113361.1"/>
</dbReference>
<dbReference type="AlphaFoldDB" id="A0A9X9S6J7"/>
<dbReference type="GeneID" id="76834634"/>
<evidence type="ECO:0000313" key="4">
    <source>
        <dbReference type="Proteomes" id="UP001163096"/>
    </source>
</evidence>
<proteinExistence type="predicted"/>
<organism evidence="3 4">
    <name type="scientific">Methanogenium organophilum</name>
    <dbReference type="NCBI Taxonomy" id="2199"/>
    <lineage>
        <taxon>Archaea</taxon>
        <taxon>Methanobacteriati</taxon>
        <taxon>Methanobacteriota</taxon>
        <taxon>Stenosarchaea group</taxon>
        <taxon>Methanomicrobia</taxon>
        <taxon>Methanomicrobiales</taxon>
        <taxon>Methanomicrobiaceae</taxon>
        <taxon>Methanogenium</taxon>
    </lineage>
</organism>
<feature type="region of interest" description="Disordered" evidence="1">
    <location>
        <begin position="236"/>
        <end position="260"/>
    </location>
</feature>
<feature type="compositionally biased region" description="Low complexity" evidence="1">
    <location>
        <begin position="495"/>
        <end position="514"/>
    </location>
</feature>
<dbReference type="InterPro" id="IPR027954">
    <property type="entry name" value="Transcobalamin-like_C"/>
</dbReference>
<dbReference type="Gene3D" id="2.170.130.30">
    <property type="match status" value="1"/>
</dbReference>
<keyword evidence="4" id="KW-1185">Reference proteome</keyword>
<protein>
    <submittedName>
        <fullName evidence="3">DUF4430 domain-containing protein</fullName>
    </submittedName>
</protein>
<evidence type="ECO:0000259" key="2">
    <source>
        <dbReference type="Pfam" id="PF14478"/>
    </source>
</evidence>
<dbReference type="EMBL" id="CP113361">
    <property type="protein sequence ID" value="WAI02421.1"/>
    <property type="molecule type" value="Genomic_DNA"/>
</dbReference>
<feature type="domain" description="Transcobalamin-like C-terminal" evidence="2">
    <location>
        <begin position="147"/>
        <end position="213"/>
    </location>
</feature>
<reference evidence="3" key="1">
    <citation type="submission" date="2022-11" db="EMBL/GenBank/DDBJ databases">
        <title>Complete genome sequence of Methanogenium organophilum DSM 3596.</title>
        <authorList>
            <person name="Chen S.-C."/>
            <person name="Lai S.-J."/>
            <person name="You Y.-T."/>
        </authorList>
    </citation>
    <scope>NUCLEOTIDE SEQUENCE</scope>
    <source>
        <strain evidence="3">DSM 3596</strain>
    </source>
</reference>
<gene>
    <name evidence="3" type="ORF">OU421_05990</name>
</gene>
<accession>A0A9X9S6J7</accession>
<dbReference type="KEGG" id="mou:OU421_05990"/>
<dbReference type="Pfam" id="PF14478">
    <property type="entry name" value="DUF4430"/>
    <property type="match status" value="1"/>
</dbReference>
<evidence type="ECO:0000313" key="3">
    <source>
        <dbReference type="EMBL" id="WAI02421.1"/>
    </source>
</evidence>